<proteinExistence type="predicted"/>
<dbReference type="Proteomes" id="UP000234331">
    <property type="component" value="Unassembled WGS sequence"/>
</dbReference>
<dbReference type="EMBL" id="FZMO01000262">
    <property type="protein sequence ID" value="SNQ49464.1"/>
    <property type="molecule type" value="Genomic_DNA"/>
</dbReference>
<dbReference type="SUPFAM" id="SSF53300">
    <property type="entry name" value="vWA-like"/>
    <property type="match status" value="1"/>
</dbReference>
<accession>A0A2I2KUY2</accession>
<name>A0A2I2KUY2_9ACTN</name>
<dbReference type="RefSeq" id="WP_101832945.1">
    <property type="nucleotide sequence ID" value="NZ_FZMO01000262.1"/>
</dbReference>
<dbReference type="AlphaFoldDB" id="A0A2I2KUY2"/>
<evidence type="ECO:0008006" key="3">
    <source>
        <dbReference type="Google" id="ProtNLM"/>
    </source>
</evidence>
<evidence type="ECO:0000313" key="2">
    <source>
        <dbReference type="Proteomes" id="UP000234331"/>
    </source>
</evidence>
<organism evidence="1 2">
    <name type="scientific">Frankia canadensis</name>
    <dbReference type="NCBI Taxonomy" id="1836972"/>
    <lineage>
        <taxon>Bacteria</taxon>
        <taxon>Bacillati</taxon>
        <taxon>Actinomycetota</taxon>
        <taxon>Actinomycetes</taxon>
        <taxon>Frankiales</taxon>
        <taxon>Frankiaceae</taxon>
        <taxon>Frankia</taxon>
    </lineage>
</organism>
<sequence length="286" mass="30400">MYEQTFSRANPGCIVFLLDRSDSMKQPWQSSGGTLAEGAARAVNKILLDLCVKSAKEVGGRARHYFDVGVFGYGACPVAGGEGVEPALGGQPIVPIPQVFDSPLRVEAPRGGPDDETVDAVAGSRLPVWIEPVFGYRTPMCQAIAAAGEHVYGWAANHPDSFPPIVINITDGMVTDSPYDGADLTEWAARLTSIETRDGRALLFNIFLSPRLAPEVLFPTTAAGLPEPGPDLFGISSVLPSSMVANARGARVEIADGARGFVFNAGLATLVWFLEIGTRVADVRDR</sequence>
<evidence type="ECO:0000313" key="1">
    <source>
        <dbReference type="EMBL" id="SNQ49464.1"/>
    </source>
</evidence>
<reference evidence="1 2" key="1">
    <citation type="submission" date="2017-06" db="EMBL/GenBank/DDBJ databases">
        <authorList>
            <person name="Kim H.J."/>
            <person name="Triplett B.A."/>
        </authorList>
    </citation>
    <scope>NUCLEOTIDE SEQUENCE [LARGE SCALE GENOMIC DNA]</scope>
    <source>
        <strain evidence="1">FRACA_ARgP5</strain>
    </source>
</reference>
<dbReference type="InterPro" id="IPR036465">
    <property type="entry name" value="vWFA_dom_sf"/>
</dbReference>
<keyword evidence="2" id="KW-1185">Reference proteome</keyword>
<protein>
    <recommendedName>
        <fullName evidence="3">VWFA domain-containing protein</fullName>
    </recommendedName>
</protein>
<gene>
    <name evidence="1" type="ORF">FRACA_3340002</name>
</gene>
<dbReference type="OrthoDB" id="7605323at2"/>